<dbReference type="AlphaFoldDB" id="K3X0I6"/>
<dbReference type="Gene3D" id="1.20.5.190">
    <property type="match status" value="1"/>
</dbReference>
<keyword evidence="2" id="KW-1185">Reference proteome</keyword>
<accession>K3X0I6</accession>
<dbReference type="EMBL" id="GL376592">
    <property type="status" value="NOT_ANNOTATED_CDS"/>
    <property type="molecule type" value="Genomic_DNA"/>
</dbReference>
<dbReference type="EnsemblProtists" id="PYU1_T010735">
    <property type="protein sequence ID" value="PYU1_T010735"/>
    <property type="gene ID" value="PYU1_G010712"/>
</dbReference>
<dbReference type="InParanoid" id="K3X0I6"/>
<dbReference type="HOGENOM" id="CLU_1363577_0_0_1"/>
<dbReference type="eggNOG" id="ENOG502T1WP">
    <property type="taxonomic scope" value="Eukaryota"/>
</dbReference>
<reference evidence="2" key="1">
    <citation type="journal article" date="2010" name="Genome Biol.">
        <title>Genome sequence of the necrotrophic plant pathogen Pythium ultimum reveals original pathogenicity mechanisms and effector repertoire.</title>
        <authorList>
            <person name="Levesque C.A."/>
            <person name="Brouwer H."/>
            <person name="Cano L."/>
            <person name="Hamilton J.P."/>
            <person name="Holt C."/>
            <person name="Huitema E."/>
            <person name="Raffaele S."/>
            <person name="Robideau G.P."/>
            <person name="Thines M."/>
            <person name="Win J."/>
            <person name="Zerillo M.M."/>
            <person name="Beakes G.W."/>
            <person name="Boore J.L."/>
            <person name="Busam D."/>
            <person name="Dumas B."/>
            <person name="Ferriera S."/>
            <person name="Fuerstenberg S.I."/>
            <person name="Gachon C.M."/>
            <person name="Gaulin E."/>
            <person name="Govers F."/>
            <person name="Grenville-Briggs L."/>
            <person name="Horner N."/>
            <person name="Hostetler J."/>
            <person name="Jiang R.H."/>
            <person name="Johnson J."/>
            <person name="Krajaejun T."/>
            <person name="Lin H."/>
            <person name="Meijer H.J."/>
            <person name="Moore B."/>
            <person name="Morris P."/>
            <person name="Phuntmart V."/>
            <person name="Puiu D."/>
            <person name="Shetty J."/>
            <person name="Stajich J.E."/>
            <person name="Tripathy S."/>
            <person name="Wawra S."/>
            <person name="van West P."/>
            <person name="Whitty B.R."/>
            <person name="Coutinho P.M."/>
            <person name="Henrissat B."/>
            <person name="Martin F."/>
            <person name="Thomas P.D."/>
            <person name="Tyler B.M."/>
            <person name="De Vries R.P."/>
            <person name="Kamoun S."/>
            <person name="Yandell M."/>
            <person name="Tisserat N."/>
            <person name="Buell C.R."/>
        </authorList>
    </citation>
    <scope>NUCLEOTIDE SEQUENCE</scope>
    <source>
        <strain evidence="2">DAOM:BR144</strain>
    </source>
</reference>
<dbReference type="STRING" id="431595.K3X0I6"/>
<evidence type="ECO:0000313" key="1">
    <source>
        <dbReference type="EnsemblProtists" id="PYU1_T010735"/>
    </source>
</evidence>
<organism evidence="1 2">
    <name type="scientific">Globisporangium ultimum (strain ATCC 200006 / CBS 805.95 / DAOM BR144)</name>
    <name type="common">Pythium ultimum</name>
    <dbReference type="NCBI Taxonomy" id="431595"/>
    <lineage>
        <taxon>Eukaryota</taxon>
        <taxon>Sar</taxon>
        <taxon>Stramenopiles</taxon>
        <taxon>Oomycota</taxon>
        <taxon>Peronosporomycetes</taxon>
        <taxon>Pythiales</taxon>
        <taxon>Pythiaceae</taxon>
        <taxon>Globisporangium</taxon>
    </lineage>
</organism>
<dbReference type="Proteomes" id="UP000019132">
    <property type="component" value="Unassembled WGS sequence"/>
</dbReference>
<protein>
    <submittedName>
        <fullName evidence="1">Uncharacterized protein</fullName>
    </submittedName>
</protein>
<dbReference type="PROSITE" id="PS50096">
    <property type="entry name" value="IQ"/>
    <property type="match status" value="1"/>
</dbReference>
<sequence length="201" mass="24452">MIFYLRIHACFERIEQTQSMFEQELQETTQMMDKLHTEHQWLATTYYNYFNFSAMQIQRLYRGYLGRRIRYQSMAVKAALRIQRSYRAMRKRRLDRLRRFRLLCCKILRGMRGVRAKEELSHKELLNRVNHNMMIETQWRKAMGVGDTESTLIHALYRKKFMRKRIGTCFRQLYWINSIVRYWVTLVPEKETAAATESASI</sequence>
<dbReference type="VEuPathDB" id="FungiDB:PYU1_G010712"/>
<name>K3X0I6_GLOUD</name>
<reference evidence="1" key="3">
    <citation type="submission" date="2015-02" db="UniProtKB">
        <authorList>
            <consortium name="EnsemblProtists"/>
        </authorList>
    </citation>
    <scope>IDENTIFICATION</scope>
    <source>
        <strain evidence="1">DAOM BR144</strain>
    </source>
</reference>
<reference evidence="2" key="2">
    <citation type="submission" date="2010-04" db="EMBL/GenBank/DDBJ databases">
        <authorList>
            <person name="Buell R."/>
            <person name="Hamilton J."/>
            <person name="Hostetler J."/>
        </authorList>
    </citation>
    <scope>NUCLEOTIDE SEQUENCE [LARGE SCALE GENOMIC DNA]</scope>
    <source>
        <strain evidence="2">DAOM:BR144</strain>
    </source>
</reference>
<proteinExistence type="predicted"/>
<evidence type="ECO:0000313" key="2">
    <source>
        <dbReference type="Proteomes" id="UP000019132"/>
    </source>
</evidence>